<dbReference type="GO" id="GO:0007059">
    <property type="term" value="P:chromosome segregation"/>
    <property type="evidence" value="ECO:0007669"/>
    <property type="project" value="UniProtKB-UniRule"/>
</dbReference>
<dbReference type="GO" id="GO:0006260">
    <property type="term" value="P:DNA replication"/>
    <property type="evidence" value="ECO:0007669"/>
    <property type="project" value="UniProtKB-UniRule"/>
</dbReference>
<evidence type="ECO:0000256" key="4">
    <source>
        <dbReference type="ARBA" id="ARBA00044777"/>
    </source>
</evidence>
<comment type="function">
    <text evidence="5">Participates in chromosomal partition during cell division. May act via the formation of a condensin-like complex containing Smc and ScpB that pull DNA away from mid-cell into both cell halves.</text>
</comment>
<dbReference type="Gene3D" id="6.10.250.2410">
    <property type="match status" value="1"/>
</dbReference>
<dbReference type="EMBL" id="VDGG01000048">
    <property type="protein sequence ID" value="TQR08031.1"/>
    <property type="molecule type" value="Genomic_DNA"/>
</dbReference>
<keyword evidence="1 5" id="KW-0132">Cell division</keyword>
<dbReference type="AlphaFoldDB" id="A0A544SS41"/>
<dbReference type="Gene3D" id="1.10.10.580">
    <property type="entry name" value="Structural maintenance of chromosome 1. Chain E"/>
    <property type="match status" value="1"/>
</dbReference>
<dbReference type="GO" id="GO:0005737">
    <property type="term" value="C:cytoplasm"/>
    <property type="evidence" value="ECO:0007669"/>
    <property type="project" value="UniProtKB-SubCell"/>
</dbReference>
<dbReference type="InterPro" id="IPR003768">
    <property type="entry name" value="ScpA"/>
</dbReference>
<protein>
    <recommendedName>
        <fullName evidence="4 5">Segregation and condensation protein A</fullName>
    </recommendedName>
</protein>
<dbReference type="RefSeq" id="WP_142608645.1">
    <property type="nucleotide sequence ID" value="NZ_VDGG01000048.1"/>
</dbReference>
<comment type="subunit">
    <text evidence="5">Component of a cohesin-like complex composed of ScpA, ScpB and the Smc homodimer, in which ScpA and ScpB bind to the head domain of Smc. The presence of the three proteins is required for the association of the complex with DNA.</text>
</comment>
<evidence type="ECO:0000256" key="5">
    <source>
        <dbReference type="HAMAP-Rule" id="MF_01805"/>
    </source>
</evidence>
<accession>A0A544SS41</accession>
<keyword evidence="3 5" id="KW-0131">Cell cycle</keyword>
<dbReference type="PANTHER" id="PTHR33969">
    <property type="entry name" value="SEGREGATION AND CONDENSATION PROTEIN A"/>
    <property type="match status" value="1"/>
</dbReference>
<comment type="caution">
    <text evidence="6">The sequence shown here is derived from an EMBL/GenBank/DDBJ whole genome shotgun (WGS) entry which is preliminary data.</text>
</comment>
<evidence type="ECO:0000256" key="3">
    <source>
        <dbReference type="ARBA" id="ARBA00023306"/>
    </source>
</evidence>
<proteinExistence type="inferred from homology"/>
<gene>
    <name evidence="5" type="primary">scpA</name>
    <name evidence="6" type="ORF">FG383_17275</name>
</gene>
<keyword evidence="5" id="KW-0963">Cytoplasm</keyword>
<reference evidence="6 7" key="1">
    <citation type="submission" date="2019-05" db="EMBL/GenBank/DDBJ databases">
        <title>Psychrobacillus vulpis sp. nov., a new species isolated from feces of a red fox that inhabits in The Tablas de Daimiel Natural Park, Albacete, Spain.</title>
        <authorList>
            <person name="Rodriguez M."/>
            <person name="Reina J.C."/>
            <person name="Bejar V."/>
            <person name="Llamas I."/>
        </authorList>
    </citation>
    <scope>NUCLEOTIDE SEQUENCE [LARGE SCALE GENOMIC DNA]</scope>
    <source>
        <strain evidence="6 7">NHI-2</strain>
    </source>
</reference>
<dbReference type="PANTHER" id="PTHR33969:SF2">
    <property type="entry name" value="SEGREGATION AND CONDENSATION PROTEIN A"/>
    <property type="match status" value="1"/>
</dbReference>
<dbReference type="OrthoDB" id="9811016at2"/>
<keyword evidence="2 5" id="KW-0159">Chromosome partition</keyword>
<dbReference type="GO" id="GO:0051301">
    <property type="term" value="P:cell division"/>
    <property type="evidence" value="ECO:0007669"/>
    <property type="project" value="UniProtKB-KW"/>
</dbReference>
<dbReference type="InterPro" id="IPR023093">
    <property type="entry name" value="ScpA-like_C"/>
</dbReference>
<evidence type="ECO:0000313" key="6">
    <source>
        <dbReference type="EMBL" id="TQR08031.1"/>
    </source>
</evidence>
<sequence length="259" mass="30479">MSYEVKTEAFEGPLDLLLHLINRLEIDIYDIKMAEITSQYMEHVHAMSVLELNEASEYLVMAATLLSIKSKMLLPIHQDDDMEDDFDININDPRDELVLKLIEYKKYKEAAVSLQEMEETRNLFYTRPPTDLSELQNNKQLALFELDVNVYDMLGAFQKMLRRKQLNAPLHTRVSKQEISIKDQMKSVINTLKQNKGRLSFYELFPTRDKTTIVTTFLSILELMKRQIVQVEQNNNFDDLFVLLRKEDLESEFEDEIDE</sequence>
<name>A0A544SS41_9BACI</name>
<dbReference type="Pfam" id="PF02616">
    <property type="entry name" value="SMC_ScpA"/>
    <property type="match status" value="1"/>
</dbReference>
<organism evidence="6 7">
    <name type="scientific">Psychrobacillus soli</name>
    <dbReference type="NCBI Taxonomy" id="1543965"/>
    <lineage>
        <taxon>Bacteria</taxon>
        <taxon>Bacillati</taxon>
        <taxon>Bacillota</taxon>
        <taxon>Bacilli</taxon>
        <taxon>Bacillales</taxon>
        <taxon>Bacillaceae</taxon>
        <taxon>Psychrobacillus</taxon>
    </lineage>
</organism>
<keyword evidence="7" id="KW-1185">Reference proteome</keyword>
<comment type="subcellular location">
    <subcellularLocation>
        <location evidence="5">Cytoplasm</location>
    </subcellularLocation>
    <text evidence="5">Associated with two foci at the outer edges of the nucleoid region in young cells, and at four foci within both cell halves in older cells.</text>
</comment>
<dbReference type="Proteomes" id="UP000318937">
    <property type="component" value="Unassembled WGS sequence"/>
</dbReference>
<comment type="similarity">
    <text evidence="5">Belongs to the ScpA family.</text>
</comment>
<evidence type="ECO:0000256" key="1">
    <source>
        <dbReference type="ARBA" id="ARBA00022618"/>
    </source>
</evidence>
<dbReference type="HAMAP" id="MF_01805">
    <property type="entry name" value="ScpA"/>
    <property type="match status" value="1"/>
</dbReference>
<dbReference type="NCBIfam" id="NF000995">
    <property type="entry name" value="PRK00104.1-4"/>
    <property type="match status" value="1"/>
</dbReference>
<evidence type="ECO:0000313" key="7">
    <source>
        <dbReference type="Proteomes" id="UP000318937"/>
    </source>
</evidence>
<evidence type="ECO:0000256" key="2">
    <source>
        <dbReference type="ARBA" id="ARBA00022829"/>
    </source>
</evidence>